<reference evidence="2 3" key="1">
    <citation type="journal article" date="2011" name="J. Bacteriol.">
        <title>Genome sequence of 'Pedosphaera parvula' Ellin514, an aerobic Verrucomicrobial isolate from pasture soil.</title>
        <authorList>
            <person name="Kant R."/>
            <person name="van Passel M.W."/>
            <person name="Sangwan P."/>
            <person name="Palva A."/>
            <person name="Lucas S."/>
            <person name="Copeland A."/>
            <person name="Lapidus A."/>
            <person name="Glavina Del Rio T."/>
            <person name="Dalin E."/>
            <person name="Tice H."/>
            <person name="Bruce D."/>
            <person name="Goodwin L."/>
            <person name="Pitluck S."/>
            <person name="Chertkov O."/>
            <person name="Larimer F.W."/>
            <person name="Land M.L."/>
            <person name="Hauser L."/>
            <person name="Brettin T.S."/>
            <person name="Detter J.C."/>
            <person name="Han S."/>
            <person name="de Vos W.M."/>
            <person name="Janssen P.H."/>
            <person name="Smidt H."/>
        </authorList>
    </citation>
    <scope>NUCLEOTIDE SEQUENCE [LARGE SCALE GENOMIC DNA]</scope>
    <source>
        <strain evidence="2 3">Ellin514</strain>
    </source>
</reference>
<dbReference type="RefSeq" id="WP_007418686.1">
    <property type="nucleotide sequence ID" value="NZ_ABOX02000076.1"/>
</dbReference>
<dbReference type="STRING" id="320771.Cflav_PD0239"/>
<organism evidence="2 3">
    <name type="scientific">Pedosphaera parvula (strain Ellin514)</name>
    <dbReference type="NCBI Taxonomy" id="320771"/>
    <lineage>
        <taxon>Bacteria</taxon>
        <taxon>Pseudomonadati</taxon>
        <taxon>Verrucomicrobiota</taxon>
        <taxon>Pedosphaerae</taxon>
        <taxon>Pedosphaerales</taxon>
        <taxon>Pedosphaeraceae</taxon>
        <taxon>Pedosphaera</taxon>
    </lineage>
</organism>
<dbReference type="Pfam" id="PF11004">
    <property type="entry name" value="Kdo_hydroxy"/>
    <property type="match status" value="1"/>
</dbReference>
<feature type="region of interest" description="Disordered" evidence="1">
    <location>
        <begin position="1"/>
        <end position="30"/>
    </location>
</feature>
<protein>
    <recommendedName>
        <fullName evidence="4">3-deoxy-D-manno-oct-2-ulosonic acid (Kdo) hydroxylase</fullName>
    </recommendedName>
</protein>
<evidence type="ECO:0008006" key="4">
    <source>
        <dbReference type="Google" id="ProtNLM"/>
    </source>
</evidence>
<evidence type="ECO:0000313" key="3">
    <source>
        <dbReference type="Proteomes" id="UP000003688"/>
    </source>
</evidence>
<dbReference type="Proteomes" id="UP000003688">
    <property type="component" value="Unassembled WGS sequence"/>
</dbReference>
<evidence type="ECO:0000256" key="1">
    <source>
        <dbReference type="SAM" id="MobiDB-lite"/>
    </source>
</evidence>
<feature type="compositionally biased region" description="Polar residues" evidence="1">
    <location>
        <begin position="10"/>
        <end position="19"/>
    </location>
</feature>
<evidence type="ECO:0000313" key="2">
    <source>
        <dbReference type="EMBL" id="EEF57273.1"/>
    </source>
</evidence>
<proteinExistence type="predicted"/>
<keyword evidence="3" id="KW-1185">Reference proteome</keyword>
<sequence length="328" mass="37618">MNGKVLTETGGASEQSHLNQHPWKQITGYEPGRGWANPVESVERARWCCEQLEDGQILYFRGIPFDFPEADRTFLLQQRQSDARIHKNISYRPKQDMLRGNLSDQPEDAERLHKIMRHFSGEITRLLTQTLAPYASNWALDFASFRPEEEKGRKLSLHKRNDLLHVDAFPSRPTRGARILRCFTNINPAEPRVWLTTDRFPQLAESFAKDAGLERIASTADHGGVMNALKRAIGLQPKNQSAYDRFMLRFHDYMKESERFQANCNKIQISIPPLTTWMCFTDSVPHAVLSGRYALEQTFIVPVHALVNPEKSPIRILERIAGHSLVQT</sequence>
<dbReference type="InterPro" id="IPR021266">
    <property type="entry name" value="Kdo_hydroxlase"/>
</dbReference>
<dbReference type="EMBL" id="ABOX02000076">
    <property type="protein sequence ID" value="EEF57273.1"/>
    <property type="molecule type" value="Genomic_DNA"/>
</dbReference>
<name>B9XSA3_PEDPL</name>
<comment type="caution">
    <text evidence="2">The sequence shown here is derived from an EMBL/GenBank/DDBJ whole genome shotgun (WGS) entry which is preliminary data.</text>
</comment>
<gene>
    <name evidence="2" type="ORF">Cflav_PD0239</name>
</gene>
<accession>B9XSA3</accession>
<dbReference type="OrthoDB" id="21302at2"/>
<dbReference type="AlphaFoldDB" id="B9XSA3"/>